<sequence>MWEHWATLRARTAQKYKKRCKSSSGEDGAHITPESLEEEEEEEEEEEDRLAKAAQIRHMILSPVQGLQYDYVSTLRVQHTNATPAAKASWRDRPHTKPLATTGRYGWPARTSVRASATAAKGKGQGGRTART</sequence>
<dbReference type="EMBL" id="HE797185">
    <property type="protein sequence ID" value="CCM05289.1"/>
    <property type="molecule type" value="Genomic_DNA"/>
</dbReference>
<reference evidence="2 3" key="1">
    <citation type="journal article" date="2012" name="Appl. Environ. Microbiol.">
        <title>Short-read sequencing for genomic analysis of the brown rot fungus Fibroporia radiculosa.</title>
        <authorList>
            <person name="Tang J.D."/>
            <person name="Perkins A.D."/>
            <person name="Sonstegard T.S."/>
            <person name="Schroeder S.G."/>
            <person name="Burgess S.C."/>
            <person name="Diehl S.V."/>
        </authorList>
    </citation>
    <scope>NUCLEOTIDE SEQUENCE [LARGE SCALE GENOMIC DNA]</scope>
    <source>
        <strain evidence="2 3">TFFH 294</strain>
    </source>
</reference>
<dbReference type="GeneID" id="24100200"/>
<feature type="compositionally biased region" description="Gly residues" evidence="1">
    <location>
        <begin position="123"/>
        <end position="132"/>
    </location>
</feature>
<name>J4H4N3_9APHY</name>
<organism evidence="2 3">
    <name type="scientific">Fibroporia radiculosa</name>
    <dbReference type="NCBI Taxonomy" id="599839"/>
    <lineage>
        <taxon>Eukaryota</taxon>
        <taxon>Fungi</taxon>
        <taxon>Dikarya</taxon>
        <taxon>Basidiomycota</taxon>
        <taxon>Agaricomycotina</taxon>
        <taxon>Agaricomycetes</taxon>
        <taxon>Polyporales</taxon>
        <taxon>Fibroporiaceae</taxon>
        <taxon>Fibroporia</taxon>
    </lineage>
</organism>
<dbReference type="RefSeq" id="XP_012184572.1">
    <property type="nucleotide sequence ID" value="XM_012329182.1"/>
</dbReference>
<protein>
    <submittedName>
        <fullName evidence="2">Uncharacterized protein</fullName>
    </submittedName>
</protein>
<dbReference type="Proteomes" id="UP000006352">
    <property type="component" value="Unassembled WGS sequence"/>
</dbReference>
<feature type="region of interest" description="Disordered" evidence="1">
    <location>
        <begin position="85"/>
        <end position="132"/>
    </location>
</feature>
<feature type="region of interest" description="Disordered" evidence="1">
    <location>
        <begin position="13"/>
        <end position="51"/>
    </location>
</feature>
<evidence type="ECO:0000256" key="1">
    <source>
        <dbReference type="SAM" id="MobiDB-lite"/>
    </source>
</evidence>
<gene>
    <name evidence="2" type="ORF">FIBRA_07502</name>
</gene>
<dbReference type="HOGENOM" id="CLU_1917097_0_0_1"/>
<dbReference type="AlphaFoldDB" id="J4H4N3"/>
<dbReference type="InParanoid" id="J4H4N3"/>
<evidence type="ECO:0000313" key="3">
    <source>
        <dbReference type="Proteomes" id="UP000006352"/>
    </source>
</evidence>
<proteinExistence type="predicted"/>
<feature type="compositionally biased region" description="Acidic residues" evidence="1">
    <location>
        <begin position="35"/>
        <end position="48"/>
    </location>
</feature>
<evidence type="ECO:0000313" key="2">
    <source>
        <dbReference type="EMBL" id="CCM05289.1"/>
    </source>
</evidence>
<keyword evidence="3" id="KW-1185">Reference proteome</keyword>
<accession>J4H4N3</accession>
<feature type="compositionally biased region" description="Low complexity" evidence="1">
    <location>
        <begin position="109"/>
        <end position="120"/>
    </location>
</feature>